<keyword evidence="4" id="KW-0029">Amino-acid transport</keyword>
<dbReference type="GO" id="GO:0006865">
    <property type="term" value="P:amino acid transport"/>
    <property type="evidence" value="ECO:0007669"/>
    <property type="project" value="UniProtKB-KW"/>
</dbReference>
<feature type="transmembrane region" description="Helical" evidence="7">
    <location>
        <begin position="21"/>
        <end position="44"/>
    </location>
</feature>
<proteinExistence type="predicted"/>
<feature type="domain" description="Amino acid transporter transmembrane" evidence="8">
    <location>
        <begin position="19"/>
        <end position="75"/>
    </location>
</feature>
<keyword evidence="3 7" id="KW-0812">Transmembrane</keyword>
<evidence type="ECO:0000313" key="10">
    <source>
        <dbReference type="Proteomes" id="UP001141806"/>
    </source>
</evidence>
<reference evidence="9" key="1">
    <citation type="journal article" date="2023" name="Plant J.">
        <title>The genome of the king protea, Protea cynaroides.</title>
        <authorList>
            <person name="Chang J."/>
            <person name="Duong T.A."/>
            <person name="Schoeman C."/>
            <person name="Ma X."/>
            <person name="Roodt D."/>
            <person name="Barker N."/>
            <person name="Li Z."/>
            <person name="Van de Peer Y."/>
            <person name="Mizrachi E."/>
        </authorList>
    </citation>
    <scope>NUCLEOTIDE SEQUENCE</scope>
    <source>
        <tissue evidence="9">Young leaves</tissue>
    </source>
</reference>
<protein>
    <recommendedName>
        <fullName evidence="8">Amino acid transporter transmembrane domain-containing protein</fullName>
    </recommendedName>
</protein>
<comment type="subcellular location">
    <subcellularLocation>
        <location evidence="1">Membrane</location>
    </subcellularLocation>
</comment>
<sequence length="100" mass="10905">MVTVEEHRSLCNLRRISELTVVTASAHISSAVIGSGVLSLAWVMAHLGWVAGPAVLMAFSVIIWFTSTLLVDGYRDQEARTLMNEISALGIGSVWEPHRN</sequence>
<dbReference type="PANTHER" id="PTHR48017">
    <property type="entry name" value="OS05G0424000 PROTEIN-RELATED"/>
    <property type="match status" value="1"/>
</dbReference>
<dbReference type="Proteomes" id="UP001141806">
    <property type="component" value="Unassembled WGS sequence"/>
</dbReference>
<keyword evidence="10" id="KW-1185">Reference proteome</keyword>
<evidence type="ECO:0000259" key="8">
    <source>
        <dbReference type="Pfam" id="PF01490"/>
    </source>
</evidence>
<name>A0A9Q0JTR1_9MAGN</name>
<dbReference type="Pfam" id="PF01490">
    <property type="entry name" value="Aa_trans"/>
    <property type="match status" value="1"/>
</dbReference>
<dbReference type="OrthoDB" id="40134at2759"/>
<gene>
    <name evidence="9" type="ORF">NE237_026937</name>
</gene>
<dbReference type="AlphaFoldDB" id="A0A9Q0JTR1"/>
<evidence type="ECO:0000256" key="7">
    <source>
        <dbReference type="SAM" id="Phobius"/>
    </source>
</evidence>
<keyword evidence="2" id="KW-0813">Transport</keyword>
<keyword evidence="6 7" id="KW-0472">Membrane</keyword>
<evidence type="ECO:0000256" key="5">
    <source>
        <dbReference type="ARBA" id="ARBA00022989"/>
    </source>
</evidence>
<organism evidence="9 10">
    <name type="scientific">Protea cynaroides</name>
    <dbReference type="NCBI Taxonomy" id="273540"/>
    <lineage>
        <taxon>Eukaryota</taxon>
        <taxon>Viridiplantae</taxon>
        <taxon>Streptophyta</taxon>
        <taxon>Embryophyta</taxon>
        <taxon>Tracheophyta</taxon>
        <taxon>Spermatophyta</taxon>
        <taxon>Magnoliopsida</taxon>
        <taxon>Proteales</taxon>
        <taxon>Proteaceae</taxon>
        <taxon>Protea</taxon>
    </lineage>
</organism>
<evidence type="ECO:0000313" key="9">
    <source>
        <dbReference type="EMBL" id="KAJ4950105.1"/>
    </source>
</evidence>
<evidence type="ECO:0000256" key="3">
    <source>
        <dbReference type="ARBA" id="ARBA00022692"/>
    </source>
</evidence>
<evidence type="ECO:0000256" key="1">
    <source>
        <dbReference type="ARBA" id="ARBA00004370"/>
    </source>
</evidence>
<keyword evidence="5 7" id="KW-1133">Transmembrane helix</keyword>
<dbReference type="InterPro" id="IPR013057">
    <property type="entry name" value="AA_transpt_TM"/>
</dbReference>
<evidence type="ECO:0000256" key="4">
    <source>
        <dbReference type="ARBA" id="ARBA00022970"/>
    </source>
</evidence>
<accession>A0A9Q0JTR1</accession>
<evidence type="ECO:0000256" key="2">
    <source>
        <dbReference type="ARBA" id="ARBA00022448"/>
    </source>
</evidence>
<evidence type="ECO:0000256" key="6">
    <source>
        <dbReference type="ARBA" id="ARBA00023136"/>
    </source>
</evidence>
<dbReference type="EMBL" id="JAMYWD010000012">
    <property type="protein sequence ID" value="KAJ4950105.1"/>
    <property type="molecule type" value="Genomic_DNA"/>
</dbReference>
<feature type="transmembrane region" description="Helical" evidence="7">
    <location>
        <begin position="50"/>
        <end position="71"/>
    </location>
</feature>
<dbReference type="GO" id="GO:0016020">
    <property type="term" value="C:membrane"/>
    <property type="evidence" value="ECO:0007669"/>
    <property type="project" value="UniProtKB-SubCell"/>
</dbReference>
<comment type="caution">
    <text evidence="9">The sequence shown here is derived from an EMBL/GenBank/DDBJ whole genome shotgun (WGS) entry which is preliminary data.</text>
</comment>